<protein>
    <submittedName>
        <fullName evidence="1">Uncharacterized protein</fullName>
    </submittedName>
</protein>
<accession>A0ABY5RR99</accession>
<dbReference type="Proteomes" id="UP001017257">
    <property type="component" value="Chromosome"/>
</dbReference>
<reference evidence="1" key="1">
    <citation type="submission" date="2022-08" db="EMBL/GenBank/DDBJ databases">
        <title>Microvirga terrae sp. nov., isolated from soil.</title>
        <authorList>
            <person name="Kim K.H."/>
            <person name="Seo Y.L."/>
            <person name="Kim J.M."/>
            <person name="Lee J.K."/>
            <person name="Han D.M."/>
            <person name="Jeon C.O."/>
        </authorList>
    </citation>
    <scope>NUCLEOTIDE SEQUENCE</scope>
    <source>
        <strain evidence="1">R24</strain>
    </source>
</reference>
<name>A0ABY5RR99_9HYPH</name>
<gene>
    <name evidence="1" type="ORF">HPT29_018555</name>
</gene>
<organism evidence="1 2">
    <name type="scientific">Microvirga terrae</name>
    <dbReference type="NCBI Taxonomy" id="2740529"/>
    <lineage>
        <taxon>Bacteria</taxon>
        <taxon>Pseudomonadati</taxon>
        <taxon>Pseudomonadota</taxon>
        <taxon>Alphaproteobacteria</taxon>
        <taxon>Hyphomicrobiales</taxon>
        <taxon>Methylobacteriaceae</taxon>
        <taxon>Microvirga</taxon>
    </lineage>
</organism>
<dbReference type="RefSeq" id="WP_173947965.1">
    <property type="nucleotide sequence ID" value="NZ_CP102845.1"/>
</dbReference>
<proteinExistence type="predicted"/>
<evidence type="ECO:0000313" key="1">
    <source>
        <dbReference type="EMBL" id="UVF18474.1"/>
    </source>
</evidence>
<keyword evidence="2" id="KW-1185">Reference proteome</keyword>
<dbReference type="EMBL" id="CP102845">
    <property type="protein sequence ID" value="UVF18474.1"/>
    <property type="molecule type" value="Genomic_DNA"/>
</dbReference>
<evidence type="ECO:0000313" key="2">
    <source>
        <dbReference type="Proteomes" id="UP001017257"/>
    </source>
</evidence>
<sequence length="91" mass="10188">MRYERYPLDPDWRPPARMMAEAPILNDWEILAEGEDLHLRGVVLNSKDPRFPDGAQLTTGVIQALDESEGWAIGYQGGYRLGAPRNGGYDA</sequence>